<comment type="catalytic activity">
    <reaction evidence="11">
        <text>mycophenolic acid O-acyl-beta-D-glucuronide + H2O = mycophenolate + D-glucuronate + H(+)</text>
        <dbReference type="Rhea" id="RHEA:34179"/>
        <dbReference type="ChEBI" id="CHEBI:15377"/>
        <dbReference type="ChEBI" id="CHEBI:15378"/>
        <dbReference type="ChEBI" id="CHEBI:58720"/>
        <dbReference type="ChEBI" id="CHEBI:62932"/>
        <dbReference type="ChEBI" id="CHEBI:66982"/>
        <dbReference type="EC" id="3.1.1.93"/>
    </reaction>
    <physiologicalReaction direction="left-to-right" evidence="11">
        <dbReference type="Rhea" id="RHEA:34180"/>
    </physiologicalReaction>
</comment>
<dbReference type="Pfam" id="PF00561">
    <property type="entry name" value="Abhydrolase_1"/>
    <property type="match status" value="1"/>
</dbReference>
<comment type="caution">
    <text evidence="13">The sequence shown here is derived from an EMBL/GenBank/DDBJ whole genome shotgun (WGS) entry which is preliminary data.</text>
</comment>
<comment type="catalytic activity">
    <reaction evidence="10">
        <text>S-hexadecanoyl-L-cysteinyl-[protein] + H2O = L-cysteinyl-[protein] + hexadecanoate + H(+)</text>
        <dbReference type="Rhea" id="RHEA:19233"/>
        <dbReference type="Rhea" id="RHEA-COMP:10131"/>
        <dbReference type="Rhea" id="RHEA-COMP:11032"/>
        <dbReference type="ChEBI" id="CHEBI:7896"/>
        <dbReference type="ChEBI" id="CHEBI:15377"/>
        <dbReference type="ChEBI" id="CHEBI:15378"/>
        <dbReference type="ChEBI" id="CHEBI:29950"/>
        <dbReference type="ChEBI" id="CHEBI:74151"/>
        <dbReference type="EC" id="3.1.2.22"/>
    </reaction>
    <physiologicalReaction direction="left-to-right" evidence="10">
        <dbReference type="Rhea" id="RHEA:19234"/>
    </physiologicalReaction>
</comment>
<organism evidence="13 14">
    <name type="scientific">Asticcacaulis benevestitus DSM 16100 = ATCC BAA-896</name>
    <dbReference type="NCBI Taxonomy" id="1121022"/>
    <lineage>
        <taxon>Bacteria</taxon>
        <taxon>Pseudomonadati</taxon>
        <taxon>Pseudomonadota</taxon>
        <taxon>Alphaproteobacteria</taxon>
        <taxon>Caulobacterales</taxon>
        <taxon>Caulobacteraceae</taxon>
        <taxon>Asticcacaulis</taxon>
    </lineage>
</organism>
<dbReference type="AlphaFoldDB" id="V4RJ86"/>
<dbReference type="EMBL" id="AWGB01000017">
    <property type="protein sequence ID" value="ESQ91388.1"/>
    <property type="molecule type" value="Genomic_DNA"/>
</dbReference>
<evidence type="ECO:0000256" key="8">
    <source>
        <dbReference type="ARBA" id="ARBA00042704"/>
    </source>
</evidence>
<evidence type="ECO:0000256" key="10">
    <source>
        <dbReference type="ARBA" id="ARBA00047409"/>
    </source>
</evidence>
<evidence type="ECO:0000256" key="6">
    <source>
        <dbReference type="ARBA" id="ARBA00041520"/>
    </source>
</evidence>
<dbReference type="STRING" id="1121022.GCA_000376105_01138"/>
<evidence type="ECO:0000256" key="11">
    <source>
        <dbReference type="ARBA" id="ARBA00047972"/>
    </source>
</evidence>
<name>V4RJ86_9CAUL</name>
<evidence type="ECO:0000256" key="9">
    <source>
        <dbReference type="ARBA" id="ARBA00046047"/>
    </source>
</evidence>
<dbReference type="Proteomes" id="UP000017837">
    <property type="component" value="Unassembled WGS sequence"/>
</dbReference>
<dbReference type="EC" id="3.1.1.93" evidence="4"/>
<keyword evidence="3" id="KW-0809">Transit peptide</keyword>
<evidence type="ECO:0000256" key="4">
    <source>
        <dbReference type="ARBA" id="ARBA00039132"/>
    </source>
</evidence>
<dbReference type="SUPFAM" id="SSF53474">
    <property type="entry name" value="alpha/beta-Hydrolases"/>
    <property type="match status" value="1"/>
</dbReference>
<keyword evidence="14" id="KW-1185">Reference proteome</keyword>
<dbReference type="GO" id="GO:0008474">
    <property type="term" value="F:palmitoyl-(protein) hydrolase activity"/>
    <property type="evidence" value="ECO:0007669"/>
    <property type="project" value="UniProtKB-EC"/>
</dbReference>
<gene>
    <name evidence="13" type="ORF">ABENE_10265</name>
</gene>
<dbReference type="GO" id="GO:0102390">
    <property type="term" value="F:mycophenolic acid acyl-glucuronide esterase activity"/>
    <property type="evidence" value="ECO:0007669"/>
    <property type="project" value="UniProtKB-EC"/>
</dbReference>
<dbReference type="PANTHER" id="PTHR16138:SF7">
    <property type="entry name" value="PALMITOYL-PROTEIN THIOESTERASE ABHD10, MITOCHONDRIAL"/>
    <property type="match status" value="1"/>
</dbReference>
<dbReference type="PANTHER" id="PTHR16138">
    <property type="entry name" value="MYCOPHENOLIC ACID ACYL-GLUCURONIDE ESTERASE, MITOCHONDRIAL"/>
    <property type="match status" value="1"/>
</dbReference>
<dbReference type="eggNOG" id="COG1073">
    <property type="taxonomic scope" value="Bacteria"/>
</dbReference>
<evidence type="ECO:0000259" key="12">
    <source>
        <dbReference type="Pfam" id="PF00561"/>
    </source>
</evidence>
<dbReference type="InterPro" id="IPR029058">
    <property type="entry name" value="AB_hydrolase_fold"/>
</dbReference>
<dbReference type="RefSeq" id="WP_018080801.1">
    <property type="nucleotide sequence ID" value="NZ_AQWM01000003.1"/>
</dbReference>
<dbReference type="InterPro" id="IPR052382">
    <property type="entry name" value="ABHD10_acyl-thioesterase"/>
</dbReference>
<evidence type="ECO:0000256" key="3">
    <source>
        <dbReference type="ARBA" id="ARBA00022946"/>
    </source>
</evidence>
<comment type="function">
    <text evidence="9">Acts as an acyl-protein thioesterase that hydrolyzes fatty acids from acylated residues in proteins. Regulates the mitochondrial S-depalmitoylation of the nucleophilic active site residue of peroxiredoxin-5/PRDX5, a key antioxidant protein, therefore modulating mitochondrial antioxidant ability. Also catalyzes the deglucuronidation of mycophenolic acid acyl-glucuronide, an active metabolite of the immunosuppressant drug mycophenolate.</text>
</comment>
<sequence length="255" mass="28077">MTMETVPNQETASFLDVPGGDRIAYRHVRGDGPTVLWLGGFLSDMTGAKITRLTHEAQTRGWDFLCFDYFAHGETGGAFNEARVGRWFDNVLAVVDHLTQGPLVGVGSSMGGHMLSLLSKARPQRLKAAGFLAPAADFVTALMLPGLLPEDRRQLEVSGVWMMPGYDRPVPLSQAFFDEAAQHEVLGGPIPFDGPVRILHGMKDNVVPWRHGVRLLEAFTTPDAHMHLIKDGDHRLSRSEDLDLLVNMVAELRVT</sequence>
<proteinExistence type="predicted"/>
<dbReference type="PATRIC" id="fig|1121022.4.peg.2073"/>
<evidence type="ECO:0000256" key="1">
    <source>
        <dbReference type="ARBA" id="ARBA00012423"/>
    </source>
</evidence>
<evidence type="ECO:0000313" key="13">
    <source>
        <dbReference type="EMBL" id="ESQ91388.1"/>
    </source>
</evidence>
<keyword evidence="2" id="KW-0378">Hydrolase</keyword>
<evidence type="ECO:0000313" key="14">
    <source>
        <dbReference type="Proteomes" id="UP000017837"/>
    </source>
</evidence>
<evidence type="ECO:0000256" key="2">
    <source>
        <dbReference type="ARBA" id="ARBA00022801"/>
    </source>
</evidence>
<dbReference type="InterPro" id="IPR000073">
    <property type="entry name" value="AB_hydrolase_1"/>
</dbReference>
<dbReference type="Gene3D" id="3.40.50.1820">
    <property type="entry name" value="alpha/beta hydrolase"/>
    <property type="match status" value="1"/>
</dbReference>
<evidence type="ECO:0000256" key="7">
    <source>
        <dbReference type="ARBA" id="ARBA00042645"/>
    </source>
</evidence>
<evidence type="ECO:0000256" key="5">
    <source>
        <dbReference type="ARBA" id="ARBA00039314"/>
    </source>
</evidence>
<reference evidence="13 14" key="1">
    <citation type="journal article" date="2014" name="Nature">
        <title>Sequential evolution of bacterial morphology by co-option of a developmental regulator.</title>
        <authorList>
            <person name="Jiang C."/>
            <person name="Brown P.J."/>
            <person name="Ducret A."/>
            <person name="Brun Y.V."/>
        </authorList>
    </citation>
    <scope>NUCLEOTIDE SEQUENCE [LARGE SCALE GENOMIC DNA]</scope>
    <source>
        <strain evidence="13 14">DSM 16100</strain>
    </source>
</reference>
<feature type="domain" description="AB hydrolase-1" evidence="12">
    <location>
        <begin position="57"/>
        <end position="172"/>
    </location>
</feature>
<dbReference type="EC" id="3.1.2.22" evidence="1"/>
<accession>V4RJ86</accession>
<protein>
    <recommendedName>
        <fullName evidence="5">Palmitoyl-protein thioesterase ABHD10, mitochondrial</fullName>
        <ecNumber evidence="4">3.1.1.93</ecNumber>
        <ecNumber evidence="1">3.1.2.22</ecNumber>
    </recommendedName>
    <alternativeName>
        <fullName evidence="7">Acyl-protein thioesterase ABHD10</fullName>
    </alternativeName>
    <alternativeName>
        <fullName evidence="8">Alpha/beta hydrolase domain-containing protein 10</fullName>
    </alternativeName>
    <alternativeName>
        <fullName evidence="6">Mycophenolic acid acyl-glucuronide esterase, mitochondrial</fullName>
    </alternativeName>
</protein>